<sequence>MDYRPTEPAAALGRPIAGVRKSDPQESDMSHSINHPRRRFLIGASAVFGTGLLVGLTRWLPARAASDGAAGTRDSGPVTIVAFDDHGKRLGRRTVQRVVKTPAQWRAVLTPAQYHILREHGTEQPFSGRYYNTPAQHGLYRCQGCDNALYDSATQFHSGTGWPSFYQPIAPENVTEHVDHSFGMTRTEISCTRCGGHLGHKFHDGPKPTGLRYCMDSLALRFVPITPA</sequence>
<dbReference type="Proteomes" id="UP000028302">
    <property type="component" value="Unassembled WGS sequence"/>
</dbReference>
<evidence type="ECO:0000256" key="11">
    <source>
        <dbReference type="SAM" id="Phobius"/>
    </source>
</evidence>
<dbReference type="AlphaFoldDB" id="A0A084IHK2"/>
<feature type="domain" description="MsrB" evidence="12">
    <location>
        <begin position="102"/>
        <end position="225"/>
    </location>
</feature>
<evidence type="ECO:0000256" key="7">
    <source>
        <dbReference type="ARBA" id="ARBA00023002"/>
    </source>
</evidence>
<evidence type="ECO:0000256" key="9">
    <source>
        <dbReference type="ARBA" id="ARBA00075819"/>
    </source>
</evidence>
<dbReference type="PATRIC" id="fig|1304275.5.peg.3344"/>
<dbReference type="InterPro" id="IPR011057">
    <property type="entry name" value="Mss4-like_sf"/>
</dbReference>
<organism evidence="13 14">
    <name type="scientific">Salinisphaera hydrothermalis (strain C41B8)</name>
    <dbReference type="NCBI Taxonomy" id="1304275"/>
    <lineage>
        <taxon>Bacteria</taxon>
        <taxon>Pseudomonadati</taxon>
        <taxon>Pseudomonadota</taxon>
        <taxon>Gammaproteobacteria</taxon>
        <taxon>Salinisphaerales</taxon>
        <taxon>Salinisphaeraceae</taxon>
        <taxon>Salinisphaera</taxon>
    </lineage>
</organism>
<reference evidence="13 14" key="1">
    <citation type="submission" date="2013-03" db="EMBL/GenBank/DDBJ databases">
        <title>Salinisphaera hydrothermalis C41B8 Genome Sequencing.</title>
        <authorList>
            <person name="Li C."/>
            <person name="Lai Q."/>
            <person name="Shao Z."/>
        </authorList>
    </citation>
    <scope>NUCLEOTIDE SEQUENCE [LARGE SCALE GENOMIC DNA]</scope>
    <source>
        <strain evidence="13 14">C41B8</strain>
    </source>
</reference>
<dbReference type="NCBIfam" id="TIGR00357">
    <property type="entry name" value="peptide-methionine (R)-S-oxide reductase MsrB"/>
    <property type="match status" value="1"/>
</dbReference>
<evidence type="ECO:0000256" key="10">
    <source>
        <dbReference type="SAM" id="MobiDB-lite"/>
    </source>
</evidence>
<keyword evidence="14" id="KW-1185">Reference proteome</keyword>
<dbReference type="eggNOG" id="COG0229">
    <property type="taxonomic scope" value="Bacteria"/>
</dbReference>
<dbReference type="FunFam" id="2.170.150.20:FF:000001">
    <property type="entry name" value="Peptide methionine sulfoxide reductase MsrB"/>
    <property type="match status" value="1"/>
</dbReference>
<dbReference type="InterPro" id="IPR006311">
    <property type="entry name" value="TAT_signal"/>
</dbReference>
<dbReference type="SUPFAM" id="SSF51316">
    <property type="entry name" value="Mss4-like"/>
    <property type="match status" value="1"/>
</dbReference>
<dbReference type="PANTHER" id="PTHR10173">
    <property type="entry name" value="METHIONINE SULFOXIDE REDUCTASE"/>
    <property type="match status" value="1"/>
</dbReference>
<keyword evidence="5" id="KW-0479">Metal-binding</keyword>
<name>A0A084IHK2_SALHC</name>
<dbReference type="STRING" id="1304275.C41B8_16334"/>
<comment type="cofactor">
    <cofactor evidence="1">
        <name>Zn(2+)</name>
        <dbReference type="ChEBI" id="CHEBI:29105"/>
    </cofactor>
</comment>
<evidence type="ECO:0000256" key="3">
    <source>
        <dbReference type="ARBA" id="ARBA00012499"/>
    </source>
</evidence>
<evidence type="ECO:0000256" key="1">
    <source>
        <dbReference type="ARBA" id="ARBA00001947"/>
    </source>
</evidence>
<evidence type="ECO:0000256" key="5">
    <source>
        <dbReference type="ARBA" id="ARBA00022723"/>
    </source>
</evidence>
<feature type="transmembrane region" description="Helical" evidence="11">
    <location>
        <begin position="40"/>
        <end position="60"/>
    </location>
</feature>
<keyword evidence="7" id="KW-0560">Oxidoreductase</keyword>
<comment type="caution">
    <text evidence="13">The sequence shown here is derived from an EMBL/GenBank/DDBJ whole genome shotgun (WGS) entry which is preliminary data.</text>
</comment>
<dbReference type="GO" id="GO:0046872">
    <property type="term" value="F:metal ion binding"/>
    <property type="evidence" value="ECO:0007669"/>
    <property type="project" value="UniProtKB-KW"/>
</dbReference>
<proteinExistence type="inferred from homology"/>
<evidence type="ECO:0000256" key="6">
    <source>
        <dbReference type="ARBA" id="ARBA00022833"/>
    </source>
</evidence>
<dbReference type="EC" id="1.8.4.12" evidence="3"/>
<keyword evidence="6" id="KW-0862">Zinc</keyword>
<dbReference type="GO" id="GO:0006979">
    <property type="term" value="P:response to oxidative stress"/>
    <property type="evidence" value="ECO:0007669"/>
    <property type="project" value="InterPro"/>
</dbReference>
<keyword evidence="11" id="KW-0472">Membrane</keyword>
<dbReference type="Gene3D" id="2.170.150.20">
    <property type="entry name" value="Peptide methionine sulfoxide reductase"/>
    <property type="match status" value="1"/>
</dbReference>
<evidence type="ECO:0000256" key="4">
    <source>
        <dbReference type="ARBA" id="ARBA00021130"/>
    </source>
</evidence>
<dbReference type="GO" id="GO:0033743">
    <property type="term" value="F:peptide-methionine (R)-S-oxide reductase activity"/>
    <property type="evidence" value="ECO:0007669"/>
    <property type="project" value="UniProtKB-EC"/>
</dbReference>
<dbReference type="GO" id="GO:0005737">
    <property type="term" value="C:cytoplasm"/>
    <property type="evidence" value="ECO:0007669"/>
    <property type="project" value="TreeGrafter"/>
</dbReference>
<keyword evidence="11" id="KW-0812">Transmembrane</keyword>
<dbReference type="EMBL" id="APNK01000037">
    <property type="protein sequence ID" value="KEZ76186.1"/>
    <property type="molecule type" value="Genomic_DNA"/>
</dbReference>
<protein>
    <recommendedName>
        <fullName evidence="4">Peptide methionine sulfoxide reductase MsrB</fullName>
        <ecNumber evidence="3">1.8.4.12</ecNumber>
    </recommendedName>
    <alternativeName>
        <fullName evidence="9">Peptide-methionine (R)-S-oxide reductase</fullName>
    </alternativeName>
</protein>
<evidence type="ECO:0000313" key="13">
    <source>
        <dbReference type="EMBL" id="KEZ76186.1"/>
    </source>
</evidence>
<dbReference type="PROSITE" id="PS51790">
    <property type="entry name" value="MSRB"/>
    <property type="match status" value="1"/>
</dbReference>
<dbReference type="InterPro" id="IPR002579">
    <property type="entry name" value="Met_Sox_Rdtase_MsrB_dom"/>
</dbReference>
<comment type="catalytic activity">
    <reaction evidence="8">
        <text>L-methionyl-[protein] + [thioredoxin]-disulfide + H2O = L-methionyl-(R)-S-oxide-[protein] + [thioredoxin]-dithiol</text>
        <dbReference type="Rhea" id="RHEA:24164"/>
        <dbReference type="Rhea" id="RHEA-COMP:10698"/>
        <dbReference type="Rhea" id="RHEA-COMP:10700"/>
        <dbReference type="Rhea" id="RHEA-COMP:12313"/>
        <dbReference type="Rhea" id="RHEA-COMP:12314"/>
        <dbReference type="ChEBI" id="CHEBI:15377"/>
        <dbReference type="ChEBI" id="CHEBI:16044"/>
        <dbReference type="ChEBI" id="CHEBI:29950"/>
        <dbReference type="ChEBI" id="CHEBI:45764"/>
        <dbReference type="ChEBI" id="CHEBI:50058"/>
        <dbReference type="EC" id="1.8.4.12"/>
    </reaction>
</comment>
<evidence type="ECO:0000256" key="2">
    <source>
        <dbReference type="ARBA" id="ARBA00007174"/>
    </source>
</evidence>
<evidence type="ECO:0000256" key="8">
    <source>
        <dbReference type="ARBA" id="ARBA00048488"/>
    </source>
</evidence>
<dbReference type="PROSITE" id="PS51318">
    <property type="entry name" value="TAT"/>
    <property type="match status" value="1"/>
</dbReference>
<dbReference type="InterPro" id="IPR028427">
    <property type="entry name" value="Met_Sox_Rdtase_MsrB"/>
</dbReference>
<feature type="region of interest" description="Disordered" evidence="10">
    <location>
        <begin position="1"/>
        <end position="32"/>
    </location>
</feature>
<dbReference type="GO" id="GO:0030091">
    <property type="term" value="P:protein repair"/>
    <property type="evidence" value="ECO:0007669"/>
    <property type="project" value="InterPro"/>
</dbReference>
<dbReference type="Pfam" id="PF01641">
    <property type="entry name" value="SelR"/>
    <property type="match status" value="1"/>
</dbReference>
<evidence type="ECO:0000313" key="14">
    <source>
        <dbReference type="Proteomes" id="UP000028302"/>
    </source>
</evidence>
<comment type="similarity">
    <text evidence="2">Belongs to the MsrB Met sulfoxide reductase family.</text>
</comment>
<accession>A0A084IHK2</accession>
<gene>
    <name evidence="13" type="ORF">C41B8_16334</name>
</gene>
<keyword evidence="11" id="KW-1133">Transmembrane helix</keyword>
<dbReference type="PANTHER" id="PTHR10173:SF57">
    <property type="entry name" value="PEPTIDE-METHIONINE (R)-S-OXIDE REDUCTASE"/>
    <property type="match status" value="1"/>
</dbReference>
<evidence type="ECO:0000259" key="12">
    <source>
        <dbReference type="PROSITE" id="PS51790"/>
    </source>
</evidence>